<dbReference type="EMBL" id="SRLO01011707">
    <property type="protein sequence ID" value="TNN25774.1"/>
    <property type="molecule type" value="Genomic_DNA"/>
</dbReference>
<dbReference type="Proteomes" id="UP000314294">
    <property type="component" value="Unassembled WGS sequence"/>
</dbReference>
<reference evidence="2 3" key="1">
    <citation type="submission" date="2019-03" db="EMBL/GenBank/DDBJ databases">
        <title>First draft genome of Liparis tanakae, snailfish: a comprehensive survey of snailfish specific genes.</title>
        <authorList>
            <person name="Kim W."/>
            <person name="Song I."/>
            <person name="Jeong J.-H."/>
            <person name="Kim D."/>
            <person name="Kim S."/>
            <person name="Ryu S."/>
            <person name="Song J.Y."/>
            <person name="Lee S.K."/>
        </authorList>
    </citation>
    <scope>NUCLEOTIDE SEQUENCE [LARGE SCALE GENOMIC DNA]</scope>
    <source>
        <tissue evidence="2">Muscle</tissue>
    </source>
</reference>
<gene>
    <name evidence="2" type="ORF">EYF80_064095</name>
</gene>
<feature type="region of interest" description="Disordered" evidence="1">
    <location>
        <begin position="29"/>
        <end position="150"/>
    </location>
</feature>
<organism evidence="2 3">
    <name type="scientific">Liparis tanakae</name>
    <name type="common">Tanaka's snailfish</name>
    <dbReference type="NCBI Taxonomy" id="230148"/>
    <lineage>
        <taxon>Eukaryota</taxon>
        <taxon>Metazoa</taxon>
        <taxon>Chordata</taxon>
        <taxon>Craniata</taxon>
        <taxon>Vertebrata</taxon>
        <taxon>Euteleostomi</taxon>
        <taxon>Actinopterygii</taxon>
        <taxon>Neopterygii</taxon>
        <taxon>Teleostei</taxon>
        <taxon>Neoteleostei</taxon>
        <taxon>Acanthomorphata</taxon>
        <taxon>Eupercaria</taxon>
        <taxon>Perciformes</taxon>
        <taxon>Cottioidei</taxon>
        <taxon>Cottales</taxon>
        <taxon>Liparidae</taxon>
        <taxon>Liparis</taxon>
    </lineage>
</organism>
<evidence type="ECO:0000313" key="2">
    <source>
        <dbReference type="EMBL" id="TNN25774.1"/>
    </source>
</evidence>
<accession>A0A4Z2EB56</accession>
<feature type="compositionally biased region" description="Basic residues" evidence="1">
    <location>
        <begin position="29"/>
        <end position="94"/>
    </location>
</feature>
<name>A0A4Z2EB56_9TELE</name>
<proteinExistence type="predicted"/>
<dbReference type="AlphaFoldDB" id="A0A4Z2EB56"/>
<comment type="caution">
    <text evidence="2">The sequence shown here is derived from an EMBL/GenBank/DDBJ whole genome shotgun (WGS) entry which is preliminary data.</text>
</comment>
<evidence type="ECO:0000256" key="1">
    <source>
        <dbReference type="SAM" id="MobiDB-lite"/>
    </source>
</evidence>
<keyword evidence="3" id="KW-1185">Reference proteome</keyword>
<sequence length="175" mass="20540">MTIKDFSPALWRLAMAPLCRTEGFSLYRGMRRRPLHGQKKKKSKSKKKNKKKKKSKKNKKNKKNKSKNKKMNKKKKSKNEKKKNMNKTKKKKKNNNNNNNRSGGVDVGFQQLSSRETERRRAALRKDRRWLGGQRPLLVDSTHQPPSRAALLPLKQNFQGVDLTREKRQMQMTSP</sequence>
<evidence type="ECO:0000313" key="3">
    <source>
        <dbReference type="Proteomes" id="UP000314294"/>
    </source>
</evidence>
<protein>
    <submittedName>
        <fullName evidence="2">Uncharacterized protein</fullName>
    </submittedName>
</protein>
<feature type="compositionally biased region" description="Basic and acidic residues" evidence="1">
    <location>
        <begin position="115"/>
        <end position="125"/>
    </location>
</feature>